<feature type="domain" description="Tudor" evidence="2">
    <location>
        <begin position="253"/>
        <end position="313"/>
    </location>
</feature>
<organism evidence="3 4">
    <name type="scientific">Channa striata</name>
    <name type="common">Snakehead murrel</name>
    <name type="synonym">Ophicephalus striatus</name>
    <dbReference type="NCBI Taxonomy" id="64152"/>
    <lineage>
        <taxon>Eukaryota</taxon>
        <taxon>Metazoa</taxon>
        <taxon>Chordata</taxon>
        <taxon>Craniata</taxon>
        <taxon>Vertebrata</taxon>
        <taxon>Euteleostomi</taxon>
        <taxon>Actinopterygii</taxon>
        <taxon>Neopterygii</taxon>
        <taxon>Teleostei</taxon>
        <taxon>Neoteleostei</taxon>
        <taxon>Acanthomorphata</taxon>
        <taxon>Anabantaria</taxon>
        <taxon>Anabantiformes</taxon>
        <taxon>Channoidei</taxon>
        <taxon>Channidae</taxon>
        <taxon>Channa</taxon>
    </lineage>
</organism>
<dbReference type="EMBL" id="JAUPFM010000016">
    <property type="protein sequence ID" value="KAK2826576.1"/>
    <property type="molecule type" value="Genomic_DNA"/>
</dbReference>
<feature type="domain" description="Tudor" evidence="2">
    <location>
        <begin position="871"/>
        <end position="929"/>
    </location>
</feature>
<dbReference type="InterPro" id="IPR050621">
    <property type="entry name" value="Tudor_domain_containing"/>
</dbReference>
<feature type="domain" description="Tudor" evidence="2">
    <location>
        <begin position="611"/>
        <end position="669"/>
    </location>
</feature>
<dbReference type="Gene3D" id="2.40.50.90">
    <property type="match status" value="4"/>
</dbReference>
<evidence type="ECO:0000313" key="3">
    <source>
        <dbReference type="EMBL" id="KAK2826576.1"/>
    </source>
</evidence>
<name>A0AA88LYD1_CHASR</name>
<feature type="region of interest" description="Disordered" evidence="1">
    <location>
        <begin position="478"/>
        <end position="516"/>
    </location>
</feature>
<dbReference type="Proteomes" id="UP001187415">
    <property type="component" value="Unassembled WGS sequence"/>
</dbReference>
<dbReference type="PANTHER" id="PTHR22948">
    <property type="entry name" value="TUDOR DOMAIN CONTAINING PROTEIN"/>
    <property type="match status" value="1"/>
</dbReference>
<protein>
    <recommendedName>
        <fullName evidence="2">Tudor domain-containing protein</fullName>
    </recommendedName>
</protein>
<dbReference type="Pfam" id="PF00567">
    <property type="entry name" value="TUDOR"/>
    <property type="match status" value="5"/>
</dbReference>
<sequence>MNDGRMNMYEQLRDEIQIPERKFSGSEGKPGDLCLVCISDIWHRARIVSIDCETYSVFLIDQGQTHVVTSEALAWANSNSFLLPPEIESCVLANVLSLDNKWPEGATKFLQSLPGKKFKGQVQDVLMPDRTLLLDLPIVSKRMCKFGIAKNIPGNEFKRLVLKCLQLPEGDMSKTDHITQEQNLQDSCQLEMHGRFFYPELLMDTFETVIVTEAIHPNAIFCMLLIFSKAVNVLTEQLHQCYEKSSDFGEEQPQTCGDSCAARGINGKWHRSLLKQSIVTGESTVEVFHVDEGKTEVVPVGDIRPLREKFLRMPVVTYLCSLTGVKDNGTGWLTDQSDRLKSLLLNQTVVARFDQHNIPQDLYYVTVYTANATCINDCFTEVTEVPPAFQTKEDSDVQKETIPSLFLSSLEDEKCIDWNKVDEEVKYLEDLHLGQQTDHQLSNNSELAGKPNGEFLTQEHVNEFLTKMTQENEIHSSNAMSARAERMTTSQSTIDTSDSENELRETFDDQSQPRPDLTLEDKETVTACFIKTSHGDSEIAQLSISSCPEGNLNVYKRPNISQDKAEEVYASCIVGPDYFWCQYANTEDLDKLSKMTQEEGQVQHDKMSPQTLDLGGPCLALFSADNQWYRAKVVQRAGDNIHVLFVDYGNESDVDIKNVKSLPESLLEMPPQAFLCSLNGFDEFSGSWDDSVYDDFFNVIIDKPLRVTMFNVEDYSEIGVPQYAVQIECENVIVNDAMQKHWKVAVKEDLTRESPQRENSLLSNQPEVNTTPLNVSKEHVKSGMAQAEAFLQAGQTESNLTHFSISTGNVNTYVYKKPSISQNETMEVFASVIVEPHFFWCQYANTEDLSKMSTLAQEAGQAQVDIMVPEPLGPGSPCLALFSSDDQWYRALVTQRTGDIIHVLFVDYGNESDVNLKDVRSLPQSLLDMVPQAFLCSLSGFNESKGSWDDQVYDDFYSVLVDKPLQLTVLSMEVNSEIGVPQYVVQIECENVIINDEMQKYWKPAATENVKTESPQRENLLQCSQNETNTMLIDVSKGNAKNWTYKKPEIFKKQTVCVYASCIAEPSYFWCQYADAEDLSKVLTLAQEAGQAQLDIMVPEPLGPGSPCLALFSSDNRWYRAQVIQRTDSALHVLFIDYGNESDVDIENVRPLPPNLLEMAPQAFLCSLYGFDGSSGSWDDQGYDYFYNILIDKPLQVTVLNIEDHAEVAVPQFSVEIECEGVVVNALMKKYWKGLDTEQALAESSESVDQDETGTMDECLKILKNPSNECF</sequence>
<dbReference type="AlphaFoldDB" id="A0AA88LYD1"/>
<dbReference type="InterPro" id="IPR035437">
    <property type="entry name" value="SNase_OB-fold_sf"/>
</dbReference>
<evidence type="ECO:0000313" key="4">
    <source>
        <dbReference type="Proteomes" id="UP001187415"/>
    </source>
</evidence>
<feature type="domain" description="Tudor" evidence="2">
    <location>
        <begin position="1101"/>
        <end position="1159"/>
    </location>
</feature>
<evidence type="ECO:0000259" key="2">
    <source>
        <dbReference type="PROSITE" id="PS50304"/>
    </source>
</evidence>
<reference evidence="3" key="1">
    <citation type="submission" date="2023-07" db="EMBL/GenBank/DDBJ databases">
        <title>Chromosome-level Genome Assembly of Striped Snakehead (Channa striata).</title>
        <authorList>
            <person name="Liu H."/>
        </authorList>
    </citation>
    <scope>NUCLEOTIDE SEQUENCE</scope>
    <source>
        <strain evidence="3">Gz</strain>
        <tissue evidence="3">Muscle</tissue>
    </source>
</reference>
<dbReference type="FunFam" id="2.30.30.140:FF:000018">
    <property type="entry name" value="Serine/threonine-protein kinase 31"/>
    <property type="match status" value="3"/>
</dbReference>
<dbReference type="InterPro" id="IPR002999">
    <property type="entry name" value="Tudor"/>
</dbReference>
<dbReference type="SMART" id="SM00333">
    <property type="entry name" value="TUDOR"/>
    <property type="match status" value="5"/>
</dbReference>
<accession>A0AA88LYD1</accession>
<keyword evidence="4" id="KW-1185">Reference proteome</keyword>
<proteinExistence type="predicted"/>
<comment type="caution">
    <text evidence="3">The sequence shown here is derived from an EMBL/GenBank/DDBJ whole genome shotgun (WGS) entry which is preliminary data.</text>
</comment>
<gene>
    <name evidence="3" type="ORF">Q5P01_020790</name>
</gene>
<dbReference type="Gene3D" id="2.30.30.140">
    <property type="match status" value="5"/>
</dbReference>
<dbReference type="PANTHER" id="PTHR22948:SF29">
    <property type="entry name" value="FI02030P-RELATED"/>
    <property type="match status" value="1"/>
</dbReference>
<evidence type="ECO:0000256" key="1">
    <source>
        <dbReference type="SAM" id="MobiDB-lite"/>
    </source>
</evidence>
<dbReference type="SUPFAM" id="SSF63748">
    <property type="entry name" value="Tudor/PWWP/MBT"/>
    <property type="match status" value="5"/>
</dbReference>
<dbReference type="PROSITE" id="PS50304">
    <property type="entry name" value="TUDOR"/>
    <property type="match status" value="4"/>
</dbReference>